<sequence>MRFSIFSSLLSLAAIAAPFVGAQGAENNENVITKPAAGEVWTAGTPFPIEWTASANPGTVSIVLVKGVPGNLEVLDTIAPNVANNGKFEWTPPLTLEGMQTMAADQVYQFKIVNDESGNFGFSPSFKIDSPASTFVPTGAVANPAEETTTSAADPATETSTSAVEPTSTSVEVTSTETSSEVPTSTSAVESSSDTATSTSVSEAATTSSTSEEASTTSEVPTTLSTAVRTSSAPSEESTSEPTSESTSSPTDSPDATETSAPAETTSSAPSSDEEQPSSGLPAGAIAGITGGIIAFIVLAIVGVFFFRRSKQQSRTKLRGNTPPPEPSKYDRDFQMMERRARHRPTSSFGFNTSRSDTSGVEGRNDPYVQLDDRDSLRRGSDNTWGASRF</sequence>
<feature type="region of interest" description="Disordered" evidence="2">
    <location>
        <begin position="312"/>
        <end position="331"/>
    </location>
</feature>
<dbReference type="AlphaFoldDB" id="A0AAV9W1K5"/>
<feature type="chain" id="PRO_5043664880" description="Yeast cell wall synthesis Kre9/Knh1-like N-terminal domain-containing protein" evidence="4">
    <location>
        <begin position="25"/>
        <end position="390"/>
    </location>
</feature>
<name>A0AAV9W1K5_9PEZI</name>
<evidence type="ECO:0000256" key="1">
    <source>
        <dbReference type="ARBA" id="ARBA00022729"/>
    </source>
</evidence>
<dbReference type="EMBL" id="JAVHJL010000008">
    <property type="protein sequence ID" value="KAK6498966.1"/>
    <property type="molecule type" value="Genomic_DNA"/>
</dbReference>
<keyword evidence="3" id="KW-0812">Transmembrane</keyword>
<evidence type="ECO:0000256" key="2">
    <source>
        <dbReference type="SAM" id="MobiDB-lite"/>
    </source>
</evidence>
<feature type="region of interest" description="Disordered" evidence="2">
    <location>
        <begin position="341"/>
        <end position="390"/>
    </location>
</feature>
<accession>A0AAV9W1K5</accession>
<keyword evidence="3" id="KW-1133">Transmembrane helix</keyword>
<evidence type="ECO:0000313" key="6">
    <source>
        <dbReference type="EMBL" id="KAK6498966.1"/>
    </source>
</evidence>
<proteinExistence type="predicted"/>
<evidence type="ECO:0000259" key="5">
    <source>
        <dbReference type="Pfam" id="PF10342"/>
    </source>
</evidence>
<comment type="caution">
    <text evidence="6">The sequence shown here is derived from an EMBL/GenBank/DDBJ whole genome shotgun (WGS) entry which is preliminary data.</text>
</comment>
<organism evidence="6 7">
    <name type="scientific">Arthrobotrys musiformis</name>
    <dbReference type="NCBI Taxonomy" id="47236"/>
    <lineage>
        <taxon>Eukaryota</taxon>
        <taxon>Fungi</taxon>
        <taxon>Dikarya</taxon>
        <taxon>Ascomycota</taxon>
        <taxon>Pezizomycotina</taxon>
        <taxon>Orbiliomycetes</taxon>
        <taxon>Orbiliales</taxon>
        <taxon>Orbiliaceae</taxon>
        <taxon>Arthrobotrys</taxon>
    </lineage>
</organism>
<dbReference type="PANTHER" id="PTHR40633">
    <property type="entry name" value="MATRIX PROTEIN, PUTATIVE (AFU_ORTHOLOGUE AFUA_8G05410)-RELATED"/>
    <property type="match status" value="1"/>
</dbReference>
<feature type="compositionally biased region" description="Basic and acidic residues" evidence="2">
    <location>
        <begin position="371"/>
        <end position="381"/>
    </location>
</feature>
<feature type="region of interest" description="Disordered" evidence="2">
    <location>
        <begin position="146"/>
        <end position="283"/>
    </location>
</feature>
<dbReference type="CDD" id="cd12087">
    <property type="entry name" value="TM_EGFR-like"/>
    <property type="match status" value="1"/>
</dbReference>
<dbReference type="Pfam" id="PF10342">
    <property type="entry name" value="Kre9_KNH"/>
    <property type="match status" value="1"/>
</dbReference>
<keyword evidence="1 4" id="KW-0732">Signal</keyword>
<dbReference type="PANTHER" id="PTHR40633:SF1">
    <property type="entry name" value="GPI ANCHORED SERINE-THREONINE RICH PROTEIN (AFU_ORTHOLOGUE AFUA_1G03630)"/>
    <property type="match status" value="1"/>
</dbReference>
<reference evidence="6 7" key="1">
    <citation type="submission" date="2023-08" db="EMBL/GenBank/DDBJ databases">
        <authorList>
            <person name="Palmer J.M."/>
        </authorList>
    </citation>
    <scope>NUCLEOTIDE SEQUENCE [LARGE SCALE GENOMIC DNA]</scope>
    <source>
        <strain evidence="6 7">TWF481</strain>
    </source>
</reference>
<feature type="compositionally biased region" description="Low complexity" evidence="2">
    <location>
        <begin position="156"/>
        <end position="223"/>
    </location>
</feature>
<dbReference type="Proteomes" id="UP001370758">
    <property type="component" value="Unassembled WGS sequence"/>
</dbReference>
<feature type="transmembrane region" description="Helical" evidence="3">
    <location>
        <begin position="285"/>
        <end position="307"/>
    </location>
</feature>
<keyword evidence="3" id="KW-0472">Membrane</keyword>
<keyword evidence="7" id="KW-1185">Reference proteome</keyword>
<feature type="compositionally biased region" description="Low complexity" evidence="2">
    <location>
        <begin position="230"/>
        <end position="271"/>
    </location>
</feature>
<gene>
    <name evidence="6" type="ORF">TWF481_011537</name>
</gene>
<feature type="domain" description="Yeast cell wall synthesis Kre9/Knh1-like N-terminal" evidence="5">
    <location>
        <begin position="34"/>
        <end position="128"/>
    </location>
</feature>
<dbReference type="InterPro" id="IPR052982">
    <property type="entry name" value="SRP1/TIP1-like"/>
</dbReference>
<protein>
    <recommendedName>
        <fullName evidence="5">Yeast cell wall synthesis Kre9/Knh1-like N-terminal domain-containing protein</fullName>
    </recommendedName>
</protein>
<evidence type="ECO:0000256" key="3">
    <source>
        <dbReference type="SAM" id="Phobius"/>
    </source>
</evidence>
<evidence type="ECO:0000313" key="7">
    <source>
        <dbReference type="Proteomes" id="UP001370758"/>
    </source>
</evidence>
<feature type="signal peptide" evidence="4">
    <location>
        <begin position="1"/>
        <end position="24"/>
    </location>
</feature>
<feature type="compositionally biased region" description="Polar residues" evidence="2">
    <location>
        <begin position="346"/>
        <end position="359"/>
    </location>
</feature>
<evidence type="ECO:0000256" key="4">
    <source>
        <dbReference type="SAM" id="SignalP"/>
    </source>
</evidence>
<dbReference type="InterPro" id="IPR018466">
    <property type="entry name" value="Kre9/Knh1-like_N"/>
</dbReference>